<accession>A0A081BY23</accession>
<protein>
    <recommendedName>
        <fullName evidence="4">MotA/TolQ/ExbB proton channel domain-containing protein</fullName>
    </recommendedName>
</protein>
<dbReference type="AlphaFoldDB" id="A0A081BY23"/>
<feature type="transmembrane region" description="Helical" evidence="1">
    <location>
        <begin position="44"/>
        <end position="64"/>
    </location>
</feature>
<keyword evidence="3" id="KW-1185">Reference proteome</keyword>
<evidence type="ECO:0008006" key="4">
    <source>
        <dbReference type="Google" id="ProtNLM"/>
    </source>
</evidence>
<organism evidence="2">
    <name type="scientific">Vecturithrix granuli</name>
    <dbReference type="NCBI Taxonomy" id="1499967"/>
    <lineage>
        <taxon>Bacteria</taxon>
        <taxon>Candidatus Moduliflexota</taxon>
        <taxon>Candidatus Vecturitrichia</taxon>
        <taxon>Candidatus Vecturitrichales</taxon>
        <taxon>Candidatus Vecturitrichaceae</taxon>
        <taxon>Candidatus Vecturithrix</taxon>
    </lineage>
</organism>
<dbReference type="STRING" id="1499967.U27_04193"/>
<evidence type="ECO:0000313" key="3">
    <source>
        <dbReference type="Proteomes" id="UP000030661"/>
    </source>
</evidence>
<feature type="transmembrane region" description="Helical" evidence="1">
    <location>
        <begin position="214"/>
        <end position="235"/>
    </location>
</feature>
<keyword evidence="1" id="KW-0472">Membrane</keyword>
<reference evidence="2" key="1">
    <citation type="journal article" date="2015" name="PeerJ">
        <title>First genomic representation of candidate bacterial phylum KSB3 points to enhanced environmental sensing as a trigger of wastewater bulking.</title>
        <authorList>
            <person name="Sekiguchi Y."/>
            <person name="Ohashi A."/>
            <person name="Parks D.H."/>
            <person name="Yamauchi T."/>
            <person name="Tyson G.W."/>
            <person name="Hugenholtz P."/>
        </authorList>
    </citation>
    <scope>NUCLEOTIDE SEQUENCE [LARGE SCALE GENOMIC DNA]</scope>
</reference>
<evidence type="ECO:0000256" key="1">
    <source>
        <dbReference type="SAM" id="Phobius"/>
    </source>
</evidence>
<sequence length="557" mass="63258">MTKLPIKKVGFYFSEIILATGAYIVLLWFFASKGYVFSSYNREISWLIVILFGIGILMVAYHLLNFYREESQLSTVRQRLKNFKSDVVRLVQNRHTLPAEMTSNNLRRTVDEHFAVLDPSLTKTRIYRLVNATLAIERPDQEMLLHLLEQQEEPRGNRVRYIAGILVMIGLLGTFLGLVQAVKYLQHFFTATESIDIATLFSDMKQTLGGLDKAFGTSIGGITAYLVLGYLNVVLRTKQSYILNQIEDLTLEELLPVLRGFYGEKSKDISVSAMEILRAIPTTLSHQLKEVLEHIIAQTVGETSEHLKATGAFLQQAAEGIQTGQETFTSTFRAFGGFISSFQESREQLLGSQEAITSGLKEFSLALGKLEENQNLIGSSLELTKNYIEHSETRLSQFDQIVQHIHGIWTDNRQVFEKIAEKIEQEHGLLVDATQQLQVFLAHTNTGVQDYVRSAQKDLTSLANEHTQVSEKLLESHLLLTTLVHDLKNFILDEQNGLRLLATSLDETFGETRFQYHQLSEHLEAVFKRIHDSQEQLAQLHETVTTVHQQLQSRRTS</sequence>
<feature type="transmembrane region" description="Helical" evidence="1">
    <location>
        <begin position="12"/>
        <end position="32"/>
    </location>
</feature>
<proteinExistence type="predicted"/>
<dbReference type="EMBL" id="DF820465">
    <property type="protein sequence ID" value="GAK57228.1"/>
    <property type="molecule type" value="Genomic_DNA"/>
</dbReference>
<dbReference type="eggNOG" id="COG0811">
    <property type="taxonomic scope" value="Bacteria"/>
</dbReference>
<dbReference type="HOGENOM" id="CLU_488907_0_0_0"/>
<evidence type="ECO:0000313" key="2">
    <source>
        <dbReference type="EMBL" id="GAK57228.1"/>
    </source>
</evidence>
<keyword evidence="1" id="KW-1133">Transmembrane helix</keyword>
<keyword evidence="1" id="KW-0812">Transmembrane</keyword>
<dbReference type="Proteomes" id="UP000030661">
    <property type="component" value="Unassembled WGS sequence"/>
</dbReference>
<feature type="transmembrane region" description="Helical" evidence="1">
    <location>
        <begin position="161"/>
        <end position="182"/>
    </location>
</feature>
<name>A0A081BY23_VECG1</name>
<gene>
    <name evidence="2" type="ORF">U27_04193</name>
</gene>